<evidence type="ECO:0000313" key="6">
    <source>
        <dbReference type="EMBL" id="EHJ51825.1"/>
    </source>
</evidence>
<accession>G5JW17</accession>
<evidence type="ECO:0000256" key="5">
    <source>
        <dbReference type="RuleBase" id="RU003560"/>
    </source>
</evidence>
<dbReference type="PANTHER" id="PTHR11986:SF79">
    <property type="entry name" value="ACETYLORNITHINE AMINOTRANSFERASE, MITOCHONDRIAL"/>
    <property type="match status" value="1"/>
</dbReference>
<dbReference type="eggNOG" id="COG0161">
    <property type="taxonomic scope" value="Bacteria"/>
</dbReference>
<dbReference type="Gene3D" id="3.40.640.10">
    <property type="entry name" value="Type I PLP-dependent aspartate aminotransferase-like (Major domain)"/>
    <property type="match status" value="1"/>
</dbReference>
<dbReference type="InterPro" id="IPR015424">
    <property type="entry name" value="PyrdxlP-dep_Trfase"/>
</dbReference>
<dbReference type="EMBL" id="AEUW02000001">
    <property type="protein sequence ID" value="EHJ51825.1"/>
    <property type="molecule type" value="Genomic_DNA"/>
</dbReference>
<reference evidence="6 7" key="1">
    <citation type="journal article" date="2014" name="Int. J. Syst. Evol. Microbiol.">
        <title>Phylogenomics and the dynamic genome evolution of the genus Streptococcus.</title>
        <authorList>
            <consortium name="The Broad Institute Genome Sequencing Platform"/>
            <person name="Richards V.P."/>
            <person name="Palmer S.R."/>
            <person name="Pavinski Bitar P.D."/>
            <person name="Qin X."/>
            <person name="Weinstock G.M."/>
            <person name="Highlander S.K."/>
            <person name="Town C.D."/>
            <person name="Burne R.A."/>
            <person name="Stanhope M.J."/>
        </authorList>
    </citation>
    <scope>NUCLEOTIDE SEQUENCE [LARGE SCALE GENOMIC DNA]</scope>
    <source>
        <strain evidence="6 7">NCTC 11558</strain>
    </source>
</reference>
<dbReference type="OrthoDB" id="9807885at2"/>
<gene>
    <name evidence="6" type="ORF">STRMA_1430</name>
</gene>
<evidence type="ECO:0000256" key="2">
    <source>
        <dbReference type="ARBA" id="ARBA00022576"/>
    </source>
</evidence>
<dbReference type="RefSeq" id="WP_003079088.1">
    <property type="nucleotide sequence ID" value="NZ_AEUW02000001.1"/>
</dbReference>
<name>G5JW17_9STRE</name>
<proteinExistence type="inferred from homology"/>
<dbReference type="Proteomes" id="UP000003573">
    <property type="component" value="Unassembled WGS sequence"/>
</dbReference>
<dbReference type="GO" id="GO:0008483">
    <property type="term" value="F:transaminase activity"/>
    <property type="evidence" value="ECO:0007669"/>
    <property type="project" value="UniProtKB-KW"/>
</dbReference>
<keyword evidence="7" id="KW-1185">Reference proteome</keyword>
<dbReference type="STRING" id="764298.STRMA_1430"/>
<dbReference type="SUPFAM" id="SSF53383">
    <property type="entry name" value="PLP-dependent transferases"/>
    <property type="match status" value="1"/>
</dbReference>
<dbReference type="InterPro" id="IPR015422">
    <property type="entry name" value="PyrdxlP-dep_Trfase_small"/>
</dbReference>
<evidence type="ECO:0000313" key="7">
    <source>
        <dbReference type="Proteomes" id="UP000003573"/>
    </source>
</evidence>
<evidence type="ECO:0000256" key="4">
    <source>
        <dbReference type="ARBA" id="ARBA00022898"/>
    </source>
</evidence>
<dbReference type="InterPro" id="IPR050103">
    <property type="entry name" value="Class-III_PLP-dep_AT"/>
</dbReference>
<organism evidence="6 7">
    <name type="scientific">Streptococcus macacae NCTC 11558</name>
    <dbReference type="NCBI Taxonomy" id="764298"/>
    <lineage>
        <taxon>Bacteria</taxon>
        <taxon>Bacillati</taxon>
        <taxon>Bacillota</taxon>
        <taxon>Bacilli</taxon>
        <taxon>Lactobacillales</taxon>
        <taxon>Streptococcaceae</taxon>
        <taxon>Streptococcus</taxon>
    </lineage>
</organism>
<evidence type="ECO:0000256" key="3">
    <source>
        <dbReference type="ARBA" id="ARBA00022679"/>
    </source>
</evidence>
<protein>
    <submittedName>
        <fullName evidence="6">Aminotransferase, class III</fullName>
    </submittedName>
</protein>
<dbReference type="Gene3D" id="3.90.1150.10">
    <property type="entry name" value="Aspartate Aminotransferase, domain 1"/>
    <property type="match status" value="1"/>
</dbReference>
<comment type="caution">
    <text evidence="6">The sequence shown here is derived from an EMBL/GenBank/DDBJ whole genome shotgun (WGS) entry which is preliminary data.</text>
</comment>
<keyword evidence="2 6" id="KW-0032">Aminotransferase</keyword>
<keyword evidence="4 5" id="KW-0663">Pyridoxal phosphate</keyword>
<dbReference type="InterPro" id="IPR005814">
    <property type="entry name" value="Aminotrans_3"/>
</dbReference>
<dbReference type="GO" id="GO:0030170">
    <property type="term" value="F:pyridoxal phosphate binding"/>
    <property type="evidence" value="ECO:0007669"/>
    <property type="project" value="InterPro"/>
</dbReference>
<dbReference type="InterPro" id="IPR015421">
    <property type="entry name" value="PyrdxlP-dep_Trfase_major"/>
</dbReference>
<keyword evidence="3" id="KW-0808">Transferase</keyword>
<dbReference type="GO" id="GO:0042802">
    <property type="term" value="F:identical protein binding"/>
    <property type="evidence" value="ECO:0007669"/>
    <property type="project" value="TreeGrafter"/>
</dbReference>
<comment type="cofactor">
    <cofactor evidence="1">
        <name>pyridoxal 5'-phosphate</name>
        <dbReference type="ChEBI" id="CHEBI:597326"/>
    </cofactor>
</comment>
<comment type="similarity">
    <text evidence="5">Belongs to the class-III pyridoxal-phosphate-dependent aminotransferase family.</text>
</comment>
<dbReference type="AlphaFoldDB" id="G5JW17"/>
<evidence type="ECO:0000256" key="1">
    <source>
        <dbReference type="ARBA" id="ARBA00001933"/>
    </source>
</evidence>
<dbReference type="Pfam" id="PF00202">
    <property type="entry name" value="Aminotran_3"/>
    <property type="match status" value="1"/>
</dbReference>
<sequence length="410" mass="46910">MKNYALLNGAYTNETMYDFKPVRADHTYLYDQQNRKYFDLRSGLWNVSLGYEEALYERVLNRFQQVLSKNLPYIDSHSFQHDAYDQVAEKVLKLTGAPFKRVLYTNSGSENTELALKIADYVNKKAWHNRILAFKDSYHGTFFGGVSVSGIDQEINHSFYPKYGEVTFLDYPKTAQEEQDVLADLEKFAAFYDVMMIEPILASAGVYSASVDFFNRLLQILRKNKVLIVFDEVATGFFKTGSSFFFKRLSETPDILCLSKGINNGIAAFGCVCVSEELDASLQQSKRIKEHFSTQNGNLLGMASADIVLDYYLEHSNELESRVSHLSHLIRKIFDDQALAYRNEGIMTTVKIKEGYSAQVMKELEKLGLLVYLYANEEEEGISIMPPFNSDEEVLIRALKMIAKKVLKYQ</sequence>
<dbReference type="PANTHER" id="PTHR11986">
    <property type="entry name" value="AMINOTRANSFERASE CLASS III"/>
    <property type="match status" value="1"/>
</dbReference>